<evidence type="ECO:0000313" key="9">
    <source>
        <dbReference type="EMBL" id="CAI6262719.1"/>
    </source>
</evidence>
<keyword evidence="4 7" id="KW-0472">Membrane</keyword>
<dbReference type="Proteomes" id="UP001152607">
    <property type="component" value="Unassembled WGS sequence"/>
</dbReference>
<accession>A0A9W4XE46</accession>
<sequence length="390" mass="43647">MLGVERMILERAAAAAAPRPSPTASFVNTALMSVAISLPIVATTCVILRLMTKRWKINKASAADDWCIIFTLLMCWGHSINTFVAAGMGGINTITVPPRLYVNIALRALWLSTFFLVTALYTVKISILLFYWHIFYINERFRKACIVMMVILTMWWISSMTCAILVSDPIGASFHDAARAKHRYDFNAWYLANSGISIVFDITILCFPIPVIRTLRVDFRRKLSIIGIFWLGAFVCVSAIVRFVLFYNTYYKLDPNYSRNTFSNITYAFIWAEIEPNCSVIAACLPTYGPYFKADGIVPKFISNVKQSFGMSTSASSVVASKSGQGSSNTPSNVLNSYHEQPQPSGAYVELEKMDSSQKGAGEIVVERKVTVSVDPRERYDLERGEGVRR</sequence>
<dbReference type="InterPro" id="IPR049326">
    <property type="entry name" value="Rhodopsin_dom_fungi"/>
</dbReference>
<dbReference type="AlphaFoldDB" id="A0A9W4XE46"/>
<feature type="transmembrane region" description="Helical" evidence="7">
    <location>
        <begin position="223"/>
        <end position="247"/>
    </location>
</feature>
<feature type="transmembrane region" description="Helical" evidence="7">
    <location>
        <begin position="63"/>
        <end position="88"/>
    </location>
</feature>
<feature type="domain" description="Rhodopsin" evidence="8">
    <location>
        <begin position="52"/>
        <end position="293"/>
    </location>
</feature>
<feature type="transmembrane region" description="Helical" evidence="7">
    <location>
        <begin position="186"/>
        <end position="211"/>
    </location>
</feature>
<comment type="caution">
    <text evidence="9">The sequence shown here is derived from an EMBL/GenBank/DDBJ whole genome shotgun (WGS) entry which is preliminary data.</text>
</comment>
<evidence type="ECO:0000256" key="1">
    <source>
        <dbReference type="ARBA" id="ARBA00004141"/>
    </source>
</evidence>
<evidence type="ECO:0000259" key="8">
    <source>
        <dbReference type="Pfam" id="PF20684"/>
    </source>
</evidence>
<feature type="compositionally biased region" description="Polar residues" evidence="6">
    <location>
        <begin position="329"/>
        <end position="339"/>
    </location>
</feature>
<dbReference type="EMBL" id="CAOQHR010000001">
    <property type="protein sequence ID" value="CAI6262719.1"/>
    <property type="molecule type" value="Genomic_DNA"/>
</dbReference>
<evidence type="ECO:0000256" key="6">
    <source>
        <dbReference type="SAM" id="MobiDB-lite"/>
    </source>
</evidence>
<proteinExistence type="inferred from homology"/>
<feature type="transmembrane region" description="Helical" evidence="7">
    <location>
        <begin position="108"/>
        <end position="132"/>
    </location>
</feature>
<gene>
    <name evidence="9" type="ORF">PDIGIT_LOCUS1414</name>
</gene>
<dbReference type="InterPro" id="IPR052337">
    <property type="entry name" value="SAT4-like"/>
</dbReference>
<feature type="transmembrane region" description="Helical" evidence="7">
    <location>
        <begin position="30"/>
        <end position="51"/>
    </location>
</feature>
<reference evidence="9" key="1">
    <citation type="submission" date="2023-01" db="EMBL/GenBank/DDBJ databases">
        <authorList>
            <person name="Van Ghelder C."/>
            <person name="Rancurel C."/>
        </authorList>
    </citation>
    <scope>NUCLEOTIDE SEQUENCE</scope>
    <source>
        <strain evidence="9">CNCM I-4278</strain>
    </source>
</reference>
<dbReference type="GO" id="GO:0016020">
    <property type="term" value="C:membrane"/>
    <property type="evidence" value="ECO:0007669"/>
    <property type="project" value="UniProtKB-SubCell"/>
</dbReference>
<evidence type="ECO:0000256" key="3">
    <source>
        <dbReference type="ARBA" id="ARBA00022989"/>
    </source>
</evidence>
<organism evidence="9 10">
    <name type="scientific">Periconia digitata</name>
    <dbReference type="NCBI Taxonomy" id="1303443"/>
    <lineage>
        <taxon>Eukaryota</taxon>
        <taxon>Fungi</taxon>
        <taxon>Dikarya</taxon>
        <taxon>Ascomycota</taxon>
        <taxon>Pezizomycotina</taxon>
        <taxon>Dothideomycetes</taxon>
        <taxon>Pleosporomycetidae</taxon>
        <taxon>Pleosporales</taxon>
        <taxon>Massarineae</taxon>
        <taxon>Periconiaceae</taxon>
        <taxon>Periconia</taxon>
    </lineage>
</organism>
<feature type="transmembrane region" description="Helical" evidence="7">
    <location>
        <begin position="144"/>
        <end position="166"/>
    </location>
</feature>
<keyword evidence="3 7" id="KW-1133">Transmembrane helix</keyword>
<dbReference type="PANTHER" id="PTHR33048:SF18">
    <property type="entry name" value="INTEGRAL MEMBRANE PROTEIN"/>
    <property type="match status" value="1"/>
</dbReference>
<name>A0A9W4XE46_9PLEO</name>
<protein>
    <recommendedName>
        <fullName evidence="8">Rhodopsin domain-containing protein</fullName>
    </recommendedName>
</protein>
<keyword evidence="10" id="KW-1185">Reference proteome</keyword>
<evidence type="ECO:0000313" key="10">
    <source>
        <dbReference type="Proteomes" id="UP001152607"/>
    </source>
</evidence>
<keyword evidence="2 7" id="KW-0812">Transmembrane</keyword>
<feature type="region of interest" description="Disordered" evidence="6">
    <location>
        <begin position="320"/>
        <end position="339"/>
    </location>
</feature>
<dbReference type="Pfam" id="PF20684">
    <property type="entry name" value="Fung_rhodopsin"/>
    <property type="match status" value="1"/>
</dbReference>
<comment type="subcellular location">
    <subcellularLocation>
        <location evidence="1">Membrane</location>
        <topology evidence="1">Multi-pass membrane protein</topology>
    </subcellularLocation>
</comment>
<evidence type="ECO:0000256" key="5">
    <source>
        <dbReference type="ARBA" id="ARBA00038359"/>
    </source>
</evidence>
<evidence type="ECO:0000256" key="2">
    <source>
        <dbReference type="ARBA" id="ARBA00022692"/>
    </source>
</evidence>
<evidence type="ECO:0000256" key="7">
    <source>
        <dbReference type="SAM" id="Phobius"/>
    </source>
</evidence>
<comment type="similarity">
    <text evidence="5">Belongs to the SAT4 family.</text>
</comment>
<dbReference type="PANTHER" id="PTHR33048">
    <property type="entry name" value="PTH11-LIKE INTEGRAL MEMBRANE PROTEIN (AFU_ORTHOLOGUE AFUA_5G11245)"/>
    <property type="match status" value="1"/>
</dbReference>
<dbReference type="OrthoDB" id="5398388at2759"/>
<evidence type="ECO:0000256" key="4">
    <source>
        <dbReference type="ARBA" id="ARBA00023136"/>
    </source>
</evidence>